<sequence>MTDNRAVTIAALWLSSQTEPPSDVIQVLRSEFKLTAMQACEACKMAQDLRRLGGSRHGA</sequence>
<proteinExistence type="predicted"/>
<dbReference type="Proteomes" id="UP000606921">
    <property type="component" value="Unassembled WGS sequence"/>
</dbReference>
<dbReference type="RefSeq" id="WP_142593230.1">
    <property type="nucleotide sequence ID" value="NZ_CABFWF030000013.1"/>
</dbReference>
<organism evidence="1 2">
    <name type="scientific">Pseudorhizobium endolithicum</name>
    <dbReference type="NCBI Taxonomy" id="1191678"/>
    <lineage>
        <taxon>Bacteria</taxon>
        <taxon>Pseudomonadati</taxon>
        <taxon>Pseudomonadota</taxon>
        <taxon>Alphaproteobacteria</taxon>
        <taxon>Hyphomicrobiales</taxon>
        <taxon>Rhizobiaceae</taxon>
        <taxon>Rhizobium/Agrobacterium group</taxon>
        <taxon>Pseudorhizobium</taxon>
    </lineage>
</organism>
<keyword evidence="2" id="KW-1185">Reference proteome</keyword>
<name>A0ABN7JRR6_9HYPH</name>
<reference evidence="1 2" key="1">
    <citation type="submission" date="2020-11" db="EMBL/GenBank/DDBJ databases">
        <authorList>
            <person name="Lassalle F."/>
        </authorList>
    </citation>
    <scope>NUCLEOTIDE SEQUENCE [LARGE SCALE GENOMIC DNA]</scope>
    <source>
        <strain evidence="1 2">JC140</strain>
    </source>
</reference>
<gene>
    <name evidence="1" type="ORF">REJC140_03861</name>
</gene>
<protein>
    <submittedName>
        <fullName evidence="1">Uncharacterized protein</fullName>
    </submittedName>
</protein>
<accession>A0ABN7JRR6</accession>
<comment type="caution">
    <text evidence="1">The sequence shown here is derived from an EMBL/GenBank/DDBJ whole genome shotgun (WGS) entry which is preliminary data.</text>
</comment>
<dbReference type="EMBL" id="CABFWF030000013">
    <property type="protein sequence ID" value="CAD7044741.1"/>
    <property type="molecule type" value="Genomic_DNA"/>
</dbReference>
<evidence type="ECO:0000313" key="1">
    <source>
        <dbReference type="EMBL" id="CAD7044741.1"/>
    </source>
</evidence>
<evidence type="ECO:0000313" key="2">
    <source>
        <dbReference type="Proteomes" id="UP000606921"/>
    </source>
</evidence>